<evidence type="ECO:0000313" key="3">
    <source>
        <dbReference type="EMBL" id="CAC5385333.1"/>
    </source>
</evidence>
<name>A0A6J8BNF3_MYTCO</name>
<protein>
    <submittedName>
        <fullName evidence="3">Uncharacterized protein</fullName>
    </submittedName>
</protein>
<evidence type="ECO:0000313" key="4">
    <source>
        <dbReference type="Proteomes" id="UP000507470"/>
    </source>
</evidence>
<accession>A0A6J8BNF3</accession>
<evidence type="ECO:0000256" key="1">
    <source>
        <dbReference type="SAM" id="MobiDB-lite"/>
    </source>
</evidence>
<dbReference type="OrthoDB" id="10346337at2759"/>
<organism evidence="3 4">
    <name type="scientific">Mytilus coruscus</name>
    <name type="common">Sea mussel</name>
    <dbReference type="NCBI Taxonomy" id="42192"/>
    <lineage>
        <taxon>Eukaryota</taxon>
        <taxon>Metazoa</taxon>
        <taxon>Spiralia</taxon>
        <taxon>Lophotrochozoa</taxon>
        <taxon>Mollusca</taxon>
        <taxon>Bivalvia</taxon>
        <taxon>Autobranchia</taxon>
        <taxon>Pteriomorphia</taxon>
        <taxon>Mytilida</taxon>
        <taxon>Mytiloidea</taxon>
        <taxon>Mytilidae</taxon>
        <taxon>Mytilinae</taxon>
        <taxon>Mytilus</taxon>
    </lineage>
</organism>
<evidence type="ECO:0000256" key="2">
    <source>
        <dbReference type="SAM" id="SignalP"/>
    </source>
</evidence>
<feature type="region of interest" description="Disordered" evidence="1">
    <location>
        <begin position="176"/>
        <end position="200"/>
    </location>
</feature>
<feature type="chain" id="PRO_5026899415" evidence="2">
    <location>
        <begin position="19"/>
        <end position="430"/>
    </location>
</feature>
<feature type="signal peptide" evidence="2">
    <location>
        <begin position="1"/>
        <end position="18"/>
    </location>
</feature>
<reference evidence="3 4" key="1">
    <citation type="submission" date="2020-06" db="EMBL/GenBank/DDBJ databases">
        <authorList>
            <person name="Li R."/>
            <person name="Bekaert M."/>
        </authorList>
    </citation>
    <scope>NUCLEOTIDE SEQUENCE [LARGE SCALE GENOMIC DNA]</scope>
    <source>
        <strain evidence="4">wild</strain>
    </source>
</reference>
<keyword evidence="4" id="KW-1185">Reference proteome</keyword>
<dbReference type="AlphaFoldDB" id="A0A6J8BNF3"/>
<dbReference type="EMBL" id="CACVKT020003693">
    <property type="protein sequence ID" value="CAC5385333.1"/>
    <property type="molecule type" value="Genomic_DNA"/>
</dbReference>
<dbReference type="Proteomes" id="UP000507470">
    <property type="component" value="Unassembled WGS sequence"/>
</dbReference>
<keyword evidence="2" id="KW-0732">Signal</keyword>
<gene>
    <name evidence="3" type="ORF">MCOR_20886</name>
</gene>
<proteinExistence type="predicted"/>
<sequence>MGNRFIFYLLYFVLYCDCQFPINQKFSDQFGSDSGRLRVLTEATNQRILSQFQNQPILPTLDSIMNGIFPNVDNSVAGRSPSFWINMQAELDRLGIRNTDLITKPPVPAVTRGSLGNFGITDLFSGQNSQFTSSIKHQNEQTGSEIQRDRKSFVNKQQDIPFFSTVVNRLRRMNTTNEGPTQKITPIMAPKNHQPFGDLSSLNVPSSNNNQDASADTMLSEADLLQMGTDELAALGKHGISLNSIVDTNSDFFGKQSTSNSSTEEQLITALLERLIELKDNRARHQQANIMRPPSLDNSMLNHPELKDNRGRHQQAKTMRQTSLDNSMLHRPELKDNRGRPQQANAMHQPGLDTSMLHRPASRFGDVNSIQNTKPIGDAELERTFFNSRSTGNTWDQTNVPNSGNTHVQNLPFLSCQYRLVFAFCCDQLS</sequence>